<sequence>MSSALNITILDQSPTFIYSPDREGSSASAWQSAWTDSQDSTYDATHTQNNIPQGTSSHFTTLAGATVDIDFMGVAVSIYGQGTAGAYTTTLDGASPVTGNPSGSMLATYGGLTDAKHTITLTATKSQTLSLSYATITIRSDVAAGSVVNNTQVAVTAVGASSTTNSFFSTTGAGFSNQHSDNGYTRLDSNSPGAIISFSCANTSALYIYGTTNWNHQTFSVELDPPAGVSQGARIFNGTSKWFVLDNLMFWEAGMDPTQKYQVKFTNLINGSYSDLHSVVMMNLPPNTKTSGSASLPQPTVSSTATAKKSSSIGKTVGIVVGLVVVLGAVLLCAFLVWSRRRKRRNNVRRPIEGIVTPFSDVSLHKDASMSGSETPMSLSQFPPSGFRDYTPSSSFGPSSEYGGPNSTYGAQQRSNHNAANSIYGGTSDAYGGMYAAAYSNSAANSVHDLGTRGVGGTRYSELGSEDYNPYPEPRMARTFATGAATAANPVLGGPSSRPQSATETSQSGTGSTSQPPARRPGKGPVPSDTASSRAIRQEVDAGRVPDAEQEEVLPPNYDPTWAS</sequence>
<feature type="compositionally biased region" description="Low complexity" evidence="1">
    <location>
        <begin position="500"/>
        <end position="515"/>
    </location>
</feature>
<proteinExistence type="predicted"/>
<evidence type="ECO:0000256" key="1">
    <source>
        <dbReference type="SAM" id="MobiDB-lite"/>
    </source>
</evidence>
<evidence type="ECO:0000256" key="2">
    <source>
        <dbReference type="SAM" id="Phobius"/>
    </source>
</evidence>
<feature type="transmembrane region" description="Helical" evidence="2">
    <location>
        <begin position="317"/>
        <end position="339"/>
    </location>
</feature>
<dbReference type="AlphaFoldDB" id="A0AAD6TE69"/>
<protein>
    <recommendedName>
        <fullName evidence="5">Transmembrane protein</fullName>
    </recommendedName>
</protein>
<accession>A0AAD6TE69</accession>
<reference evidence="3" key="1">
    <citation type="submission" date="2023-03" db="EMBL/GenBank/DDBJ databases">
        <title>Massive genome expansion in bonnet fungi (Mycena s.s.) driven by repeated elements and novel gene families across ecological guilds.</title>
        <authorList>
            <consortium name="Lawrence Berkeley National Laboratory"/>
            <person name="Harder C.B."/>
            <person name="Miyauchi S."/>
            <person name="Viragh M."/>
            <person name="Kuo A."/>
            <person name="Thoen E."/>
            <person name="Andreopoulos B."/>
            <person name="Lu D."/>
            <person name="Skrede I."/>
            <person name="Drula E."/>
            <person name="Henrissat B."/>
            <person name="Morin E."/>
            <person name="Kohler A."/>
            <person name="Barry K."/>
            <person name="LaButti K."/>
            <person name="Morin E."/>
            <person name="Salamov A."/>
            <person name="Lipzen A."/>
            <person name="Mereny Z."/>
            <person name="Hegedus B."/>
            <person name="Baldrian P."/>
            <person name="Stursova M."/>
            <person name="Weitz H."/>
            <person name="Taylor A."/>
            <person name="Grigoriev I.V."/>
            <person name="Nagy L.G."/>
            <person name="Martin F."/>
            <person name="Kauserud H."/>
        </authorList>
    </citation>
    <scope>NUCLEOTIDE SEQUENCE</scope>
    <source>
        <strain evidence="3">CBHHK200</strain>
    </source>
</reference>
<evidence type="ECO:0008006" key="5">
    <source>
        <dbReference type="Google" id="ProtNLM"/>
    </source>
</evidence>
<keyword evidence="2" id="KW-1133">Transmembrane helix</keyword>
<name>A0AAD6TE69_9AGAR</name>
<feature type="compositionally biased region" description="Basic and acidic residues" evidence="1">
    <location>
        <begin position="536"/>
        <end position="547"/>
    </location>
</feature>
<feature type="compositionally biased region" description="Polar residues" evidence="1">
    <location>
        <begin position="370"/>
        <end position="383"/>
    </location>
</feature>
<dbReference type="Proteomes" id="UP001218188">
    <property type="component" value="Unassembled WGS sequence"/>
</dbReference>
<gene>
    <name evidence="3" type="ORF">C8F04DRAFT_1249842</name>
</gene>
<feature type="region of interest" description="Disordered" evidence="1">
    <location>
        <begin position="487"/>
        <end position="564"/>
    </location>
</feature>
<keyword evidence="2" id="KW-0472">Membrane</keyword>
<keyword evidence="2" id="KW-0812">Transmembrane</keyword>
<feature type="region of interest" description="Disordered" evidence="1">
    <location>
        <begin position="367"/>
        <end position="413"/>
    </location>
</feature>
<evidence type="ECO:0000313" key="3">
    <source>
        <dbReference type="EMBL" id="KAJ7044564.1"/>
    </source>
</evidence>
<evidence type="ECO:0000313" key="4">
    <source>
        <dbReference type="Proteomes" id="UP001218188"/>
    </source>
</evidence>
<dbReference type="EMBL" id="JARJCM010000006">
    <property type="protein sequence ID" value="KAJ7044564.1"/>
    <property type="molecule type" value="Genomic_DNA"/>
</dbReference>
<organism evidence="3 4">
    <name type="scientific">Mycena alexandri</name>
    <dbReference type="NCBI Taxonomy" id="1745969"/>
    <lineage>
        <taxon>Eukaryota</taxon>
        <taxon>Fungi</taxon>
        <taxon>Dikarya</taxon>
        <taxon>Basidiomycota</taxon>
        <taxon>Agaricomycotina</taxon>
        <taxon>Agaricomycetes</taxon>
        <taxon>Agaricomycetidae</taxon>
        <taxon>Agaricales</taxon>
        <taxon>Marasmiineae</taxon>
        <taxon>Mycenaceae</taxon>
        <taxon>Mycena</taxon>
    </lineage>
</organism>
<comment type="caution">
    <text evidence="3">The sequence shown here is derived from an EMBL/GenBank/DDBJ whole genome shotgun (WGS) entry which is preliminary data.</text>
</comment>
<feature type="region of interest" description="Disordered" evidence="1">
    <location>
        <begin position="447"/>
        <end position="475"/>
    </location>
</feature>
<keyword evidence="4" id="KW-1185">Reference proteome</keyword>